<keyword evidence="3" id="KW-1185">Reference proteome</keyword>
<proteinExistence type="predicted"/>
<evidence type="ECO:0000313" key="3">
    <source>
        <dbReference type="Proteomes" id="UP001242480"/>
    </source>
</evidence>
<comment type="caution">
    <text evidence="2">The sequence shown here is derived from an EMBL/GenBank/DDBJ whole genome shotgun (WGS) entry which is preliminary data.</text>
</comment>
<evidence type="ECO:0000313" key="2">
    <source>
        <dbReference type="EMBL" id="MDQ0471966.1"/>
    </source>
</evidence>
<dbReference type="EMBL" id="JAUSVX010000010">
    <property type="protein sequence ID" value="MDQ0471966.1"/>
    <property type="molecule type" value="Genomic_DNA"/>
</dbReference>
<organism evidence="2 3">
    <name type="scientific">Labrys wisconsinensis</name>
    <dbReference type="NCBI Taxonomy" id="425677"/>
    <lineage>
        <taxon>Bacteria</taxon>
        <taxon>Pseudomonadati</taxon>
        <taxon>Pseudomonadota</taxon>
        <taxon>Alphaproteobacteria</taxon>
        <taxon>Hyphomicrobiales</taxon>
        <taxon>Xanthobacteraceae</taxon>
        <taxon>Labrys</taxon>
    </lineage>
</organism>
<evidence type="ECO:0008006" key="4">
    <source>
        <dbReference type="Google" id="ProtNLM"/>
    </source>
</evidence>
<feature type="chain" id="PRO_5045645517" description="Tat pathway signal protein" evidence="1">
    <location>
        <begin position="27"/>
        <end position="142"/>
    </location>
</feature>
<feature type="signal peptide" evidence="1">
    <location>
        <begin position="1"/>
        <end position="26"/>
    </location>
</feature>
<protein>
    <recommendedName>
        <fullName evidence="4">Tat pathway signal protein</fullName>
    </recommendedName>
</protein>
<reference evidence="2 3" key="1">
    <citation type="submission" date="2023-07" db="EMBL/GenBank/DDBJ databases">
        <title>Genomic Encyclopedia of Type Strains, Phase IV (KMG-IV): sequencing the most valuable type-strain genomes for metagenomic binning, comparative biology and taxonomic classification.</title>
        <authorList>
            <person name="Goeker M."/>
        </authorList>
    </citation>
    <scope>NUCLEOTIDE SEQUENCE [LARGE SCALE GENOMIC DNA]</scope>
    <source>
        <strain evidence="2 3">DSM 19619</strain>
    </source>
</reference>
<dbReference type="RefSeq" id="WP_307277969.1">
    <property type="nucleotide sequence ID" value="NZ_JAUSVX010000010.1"/>
</dbReference>
<keyword evidence="1" id="KW-0732">Signal</keyword>
<name>A0ABU0JCF8_9HYPH</name>
<evidence type="ECO:0000256" key="1">
    <source>
        <dbReference type="SAM" id="SignalP"/>
    </source>
</evidence>
<sequence>MRPLSRLARTWPWLVLAGLAAGPAVAAPADVTIELNKVEPQGDSCRAYFVVRNTGGPALDTLKIDVFAFDRQGIVARRLALELGPSPVGKTSVRLFDVGLPCDKLGSLLLNDVLACQAAGAPVADCAARLGLGTRTDVDFSR</sequence>
<gene>
    <name evidence="2" type="ORF">QO011_004993</name>
</gene>
<dbReference type="Proteomes" id="UP001242480">
    <property type="component" value="Unassembled WGS sequence"/>
</dbReference>
<accession>A0ABU0JCF8</accession>